<evidence type="ECO:0000256" key="8">
    <source>
        <dbReference type="ARBA" id="ARBA00023014"/>
    </source>
</evidence>
<dbReference type="PRINTS" id="PR00411">
    <property type="entry name" value="PNDRDTASEI"/>
</dbReference>
<dbReference type="SUPFAM" id="SSF55424">
    <property type="entry name" value="FAD/NAD-linked reductases, dimerisation (C-terminal) domain"/>
    <property type="match status" value="1"/>
</dbReference>
<dbReference type="PROSITE" id="PS51296">
    <property type="entry name" value="RIESKE"/>
    <property type="match status" value="1"/>
</dbReference>
<dbReference type="PRINTS" id="PR00368">
    <property type="entry name" value="FADPNR"/>
</dbReference>
<sequence>MWHDIVAFDELSANEPRRIEIDGKPLVVLKEGGRIHALSAKCPHKGAPLEKGAVCDGTLVCPWHKAIFSVVDGRLMEPPALDPLESFPVEVRDGRVLIQYRPKAIGPTSSEVRRMPSEAESVVIVGAGAAGTTTAVSLREFGFGGPIALIDPEKRAPYDRTALSKTVLAGKSEGNAPPALLPADRMSEDRITRITERVVALDPETRSVTLSDSRVVMGRHLVLAPGAHPVRLPVEGAGLKGVHSLRTADDAQHILEGVSPDGHAVIVGGSFIAMEAAAALRQRGTRVSVVSRDKVPFCTAFGTRVGESLLRLHLDHGVAWHGGREVARIEQQAGALAVSLDDGRKLDADIVLIGVGVRPATGFVPALTEEDGGIDVDAALQAKPGIYVAGDCARLEHAGRRSRIEHWRTAEVLGRRVARTIMGQPISAATVPWFWTQQFGKKIEYAGFHQPFDHIVVDGDVDAFDFTARHYRDNRYVGIVSAGRPGVTAHVVGTGQLT</sequence>
<dbReference type="InterPro" id="IPR017941">
    <property type="entry name" value="Rieske_2Fe-2S"/>
</dbReference>
<keyword evidence="3" id="KW-0001">2Fe-2S</keyword>
<proteinExistence type="predicted"/>
<dbReference type="GO" id="GO:0016651">
    <property type="term" value="F:oxidoreductase activity, acting on NAD(P)H"/>
    <property type="evidence" value="ECO:0007669"/>
    <property type="project" value="TreeGrafter"/>
</dbReference>
<name>A0A7W4JPD3_9PROT</name>
<dbReference type="GO" id="GO:0051537">
    <property type="term" value="F:2 iron, 2 sulfur cluster binding"/>
    <property type="evidence" value="ECO:0007669"/>
    <property type="project" value="UniProtKB-KW"/>
</dbReference>
<reference evidence="10 11" key="1">
    <citation type="submission" date="2020-04" db="EMBL/GenBank/DDBJ databases">
        <title>Description of novel Gluconacetobacter.</title>
        <authorList>
            <person name="Sombolestani A."/>
        </authorList>
    </citation>
    <scope>NUCLEOTIDE SEQUENCE [LARGE SCALE GENOMIC DNA]</scope>
    <source>
        <strain evidence="10 11">LMG 21311</strain>
    </source>
</reference>
<keyword evidence="6" id="KW-0560">Oxidoreductase</keyword>
<comment type="caution">
    <text evidence="10">The sequence shown here is derived from an EMBL/GenBank/DDBJ whole genome shotgun (WGS) entry which is preliminary data.</text>
</comment>
<dbReference type="PANTHER" id="PTHR43557:SF2">
    <property type="entry name" value="RIESKE DOMAIN-CONTAINING PROTEIN-RELATED"/>
    <property type="match status" value="1"/>
</dbReference>
<organism evidence="10 11">
    <name type="scientific">Gluconacetobacter azotocaptans</name>
    <dbReference type="NCBI Taxonomy" id="142834"/>
    <lineage>
        <taxon>Bacteria</taxon>
        <taxon>Pseudomonadati</taxon>
        <taxon>Pseudomonadota</taxon>
        <taxon>Alphaproteobacteria</taxon>
        <taxon>Acetobacterales</taxon>
        <taxon>Acetobacteraceae</taxon>
        <taxon>Gluconacetobacter</taxon>
    </lineage>
</organism>
<evidence type="ECO:0000256" key="2">
    <source>
        <dbReference type="ARBA" id="ARBA00022630"/>
    </source>
</evidence>
<dbReference type="Gene3D" id="3.50.50.60">
    <property type="entry name" value="FAD/NAD(P)-binding domain"/>
    <property type="match status" value="2"/>
</dbReference>
<evidence type="ECO:0000256" key="6">
    <source>
        <dbReference type="ARBA" id="ARBA00023002"/>
    </source>
</evidence>
<dbReference type="InterPro" id="IPR023753">
    <property type="entry name" value="FAD/NAD-binding_dom"/>
</dbReference>
<keyword evidence="4" id="KW-0479">Metal-binding</keyword>
<keyword evidence="8" id="KW-0411">Iron-sulfur</keyword>
<keyword evidence="5" id="KW-0274">FAD</keyword>
<gene>
    <name evidence="10" type="ORF">HLH34_00435</name>
</gene>
<accession>A0A7W4JPD3</accession>
<keyword evidence="11" id="KW-1185">Reference proteome</keyword>
<evidence type="ECO:0000256" key="1">
    <source>
        <dbReference type="ARBA" id="ARBA00001974"/>
    </source>
</evidence>
<dbReference type="AlphaFoldDB" id="A0A7W4JPD3"/>
<dbReference type="InterPro" id="IPR028202">
    <property type="entry name" value="Reductase_C"/>
</dbReference>
<dbReference type="Pfam" id="PF14759">
    <property type="entry name" value="Reductase_C"/>
    <property type="match status" value="1"/>
</dbReference>
<dbReference type="GO" id="GO:0046872">
    <property type="term" value="F:metal ion binding"/>
    <property type="evidence" value="ECO:0007669"/>
    <property type="project" value="UniProtKB-KW"/>
</dbReference>
<dbReference type="InterPro" id="IPR050446">
    <property type="entry name" value="FAD-oxidoreductase/Apoptosis"/>
</dbReference>
<dbReference type="InterPro" id="IPR036922">
    <property type="entry name" value="Rieske_2Fe-2S_sf"/>
</dbReference>
<evidence type="ECO:0000256" key="7">
    <source>
        <dbReference type="ARBA" id="ARBA00023004"/>
    </source>
</evidence>
<dbReference type="EMBL" id="JABEQF010000001">
    <property type="protein sequence ID" value="MBB2188432.1"/>
    <property type="molecule type" value="Genomic_DNA"/>
</dbReference>
<dbReference type="InterPro" id="IPR036188">
    <property type="entry name" value="FAD/NAD-bd_sf"/>
</dbReference>
<keyword evidence="7" id="KW-0408">Iron</keyword>
<dbReference type="Pfam" id="PF00355">
    <property type="entry name" value="Rieske"/>
    <property type="match status" value="1"/>
</dbReference>
<protein>
    <submittedName>
        <fullName evidence="10">FAD-dependent oxidoreductase</fullName>
    </submittedName>
</protein>
<dbReference type="InterPro" id="IPR016156">
    <property type="entry name" value="FAD/NAD-linked_Rdtase_dimer_sf"/>
</dbReference>
<comment type="cofactor">
    <cofactor evidence="1">
        <name>FAD</name>
        <dbReference type="ChEBI" id="CHEBI:57692"/>
    </cofactor>
</comment>
<evidence type="ECO:0000256" key="4">
    <source>
        <dbReference type="ARBA" id="ARBA00022723"/>
    </source>
</evidence>
<feature type="domain" description="Rieske" evidence="9">
    <location>
        <begin position="3"/>
        <end position="98"/>
    </location>
</feature>
<evidence type="ECO:0000256" key="3">
    <source>
        <dbReference type="ARBA" id="ARBA00022714"/>
    </source>
</evidence>
<evidence type="ECO:0000259" key="9">
    <source>
        <dbReference type="PROSITE" id="PS51296"/>
    </source>
</evidence>
<evidence type="ECO:0000313" key="10">
    <source>
        <dbReference type="EMBL" id="MBB2188432.1"/>
    </source>
</evidence>
<evidence type="ECO:0000256" key="5">
    <source>
        <dbReference type="ARBA" id="ARBA00022827"/>
    </source>
</evidence>
<dbReference type="SUPFAM" id="SSF51905">
    <property type="entry name" value="FAD/NAD(P)-binding domain"/>
    <property type="match status" value="2"/>
</dbReference>
<dbReference type="PANTHER" id="PTHR43557">
    <property type="entry name" value="APOPTOSIS-INDUCING FACTOR 1"/>
    <property type="match status" value="1"/>
</dbReference>
<dbReference type="Pfam" id="PF07992">
    <property type="entry name" value="Pyr_redox_2"/>
    <property type="match status" value="1"/>
</dbReference>
<dbReference type="SUPFAM" id="SSF50022">
    <property type="entry name" value="ISP domain"/>
    <property type="match status" value="1"/>
</dbReference>
<evidence type="ECO:0000313" key="11">
    <source>
        <dbReference type="Proteomes" id="UP000555756"/>
    </source>
</evidence>
<dbReference type="GO" id="GO:0005737">
    <property type="term" value="C:cytoplasm"/>
    <property type="evidence" value="ECO:0007669"/>
    <property type="project" value="TreeGrafter"/>
</dbReference>
<dbReference type="Proteomes" id="UP000555756">
    <property type="component" value="Unassembled WGS sequence"/>
</dbReference>
<keyword evidence="2" id="KW-0285">Flavoprotein</keyword>
<dbReference type="Gene3D" id="2.102.10.10">
    <property type="entry name" value="Rieske [2Fe-2S] iron-sulphur domain"/>
    <property type="match status" value="1"/>
</dbReference>
<dbReference type="Gene3D" id="3.30.390.30">
    <property type="match status" value="1"/>
</dbReference>